<feature type="compositionally biased region" description="Basic and acidic residues" evidence="1">
    <location>
        <begin position="455"/>
        <end position="466"/>
    </location>
</feature>
<dbReference type="InterPro" id="IPR051927">
    <property type="entry name" value="Zn_Chap_cDPG_Synth"/>
</dbReference>
<dbReference type="Pfam" id="PF07683">
    <property type="entry name" value="CobW_C"/>
    <property type="match status" value="1"/>
</dbReference>
<sequence>MEIIANNQVGEEMIVHANSTGGRRREQAPSRPRTPLTLVTGLDRDAVARTTDALAMAGTTLVHHDLSSLPSGRVLRTMRSIDFDGVEHCDIREISLEHGCVSCTLRIDLLPLLRRLHQRTTVERIVLQLDPLIEPEALCWSIEHVVCSDMPGFLDAPAGDDVVVDATIACVSESDWLDAASGDVTLGEAGVADVDDERTLAQVAVGQVAFADALVLAGADPMFRDAWSSARLMEVLRRLAPGAPIVMELPQRPIRPTVVMQLLRAIGSSARRGAVFGPHDPLLRGAPPLTTECGVTLALFESDRPFHPTRLHDALDHLLEGVICSRGRLWLASRSDEVFWLESAGGALHVEEAGRWLAAMSADERAEVDPERLAHAAMRWDERFGDRHSALTILAHRADVTEIVQELTAATLTDAEMSAGLSAWNSYADPFGTWHEDPCADSVLPEPGLLSIADRLDSDGTAHDGNDIDSEKEDHS</sequence>
<dbReference type="EMBL" id="BAFB01000002">
    <property type="protein sequence ID" value="GAB32245.1"/>
    <property type="molecule type" value="Genomic_DNA"/>
</dbReference>
<feature type="region of interest" description="Disordered" evidence="1">
    <location>
        <begin position="455"/>
        <end position="476"/>
    </location>
</feature>
<name>H5TFI7_GORO1</name>
<gene>
    <name evidence="3" type="ORF">GOOTI_002_00030</name>
</gene>
<dbReference type="SMART" id="SM00833">
    <property type="entry name" value="CobW_C"/>
    <property type="match status" value="1"/>
</dbReference>
<evidence type="ECO:0000313" key="4">
    <source>
        <dbReference type="Proteomes" id="UP000005038"/>
    </source>
</evidence>
<evidence type="ECO:0000256" key="1">
    <source>
        <dbReference type="SAM" id="MobiDB-lite"/>
    </source>
</evidence>
<dbReference type="InterPro" id="IPR003495">
    <property type="entry name" value="CobW/HypB/UreG_nucleotide-bd"/>
</dbReference>
<dbReference type="Gene3D" id="3.40.50.300">
    <property type="entry name" value="P-loop containing nucleotide triphosphate hydrolases"/>
    <property type="match status" value="1"/>
</dbReference>
<dbReference type="Pfam" id="PF02492">
    <property type="entry name" value="cobW"/>
    <property type="match status" value="1"/>
</dbReference>
<evidence type="ECO:0000259" key="2">
    <source>
        <dbReference type="SMART" id="SM00833"/>
    </source>
</evidence>
<dbReference type="AlphaFoldDB" id="H5TFI7"/>
<dbReference type="PANTHER" id="PTHR43603:SF1">
    <property type="entry name" value="ZINC-REGULATED GTPASE METALLOPROTEIN ACTIVATOR 1"/>
    <property type="match status" value="1"/>
</dbReference>
<evidence type="ECO:0000313" key="3">
    <source>
        <dbReference type="EMBL" id="GAB32245.1"/>
    </source>
</evidence>
<dbReference type="STRING" id="1108044.GOOTI_002_00030"/>
<feature type="domain" description="CobW C-terminal" evidence="2">
    <location>
        <begin position="295"/>
        <end position="411"/>
    </location>
</feature>
<protein>
    <recommendedName>
        <fullName evidence="2">CobW C-terminal domain-containing protein</fullName>
    </recommendedName>
</protein>
<comment type="caution">
    <text evidence="3">The sequence shown here is derived from an EMBL/GenBank/DDBJ whole genome shotgun (WGS) entry which is preliminary data.</text>
</comment>
<feature type="compositionally biased region" description="Acidic residues" evidence="1">
    <location>
        <begin position="467"/>
        <end position="476"/>
    </location>
</feature>
<reference evidence="3" key="1">
    <citation type="submission" date="2012-02" db="EMBL/GenBank/DDBJ databases">
        <title>Whole genome shotgun sequence of Gordonia otitidis NBRC 100426.</title>
        <authorList>
            <person name="Yoshida I."/>
            <person name="Hosoyama A."/>
            <person name="Tsuchikane K."/>
            <person name="Katsumata H."/>
            <person name="Yamazaki S."/>
            <person name="Fujita N."/>
        </authorList>
    </citation>
    <scope>NUCLEOTIDE SEQUENCE [LARGE SCALE GENOMIC DNA]</scope>
    <source>
        <strain evidence="3">NBRC 100426</strain>
    </source>
</reference>
<dbReference type="InterPro" id="IPR011629">
    <property type="entry name" value="CobW-like_C"/>
</dbReference>
<dbReference type="SUPFAM" id="SSF90002">
    <property type="entry name" value="Hypothetical protein YjiA, C-terminal domain"/>
    <property type="match status" value="1"/>
</dbReference>
<accession>H5TFI7</accession>
<dbReference type="InterPro" id="IPR027417">
    <property type="entry name" value="P-loop_NTPase"/>
</dbReference>
<dbReference type="Proteomes" id="UP000005038">
    <property type="component" value="Unassembled WGS sequence"/>
</dbReference>
<organism evidence="3 4">
    <name type="scientific">Gordonia otitidis (strain DSM 44809 / CCUG 52243 / JCM 12355 / NBRC 100426 / IFM 10032)</name>
    <dbReference type="NCBI Taxonomy" id="1108044"/>
    <lineage>
        <taxon>Bacteria</taxon>
        <taxon>Bacillati</taxon>
        <taxon>Actinomycetota</taxon>
        <taxon>Actinomycetes</taxon>
        <taxon>Mycobacteriales</taxon>
        <taxon>Gordoniaceae</taxon>
        <taxon>Gordonia</taxon>
    </lineage>
</organism>
<dbReference type="NCBIfam" id="NF047431">
    <property type="entry name" value="hiber_recruit"/>
    <property type="match status" value="1"/>
</dbReference>
<dbReference type="PANTHER" id="PTHR43603">
    <property type="entry name" value="COBW DOMAIN-CONTAINING PROTEIN DDB_G0274527"/>
    <property type="match status" value="1"/>
</dbReference>
<proteinExistence type="predicted"/>
<keyword evidence="4" id="KW-1185">Reference proteome</keyword>